<keyword evidence="2" id="KW-1185">Reference proteome</keyword>
<proteinExistence type="predicted"/>
<accession>A0ABD1QVV3</accession>
<sequence>MLQIYFDFQGDAIDEYWAVCAAVDRLAVDRYRDYKLKAHNHLKAHIPSRHMTRCLPRTSRSALTSSPVLLSCYDKLVELRETQETHIASSGTLLDERALQRRFSENDEDKFMGLDGFRRAHLPP</sequence>
<dbReference type="EMBL" id="JBFOLK010000010">
    <property type="protein sequence ID" value="KAL2480347.1"/>
    <property type="molecule type" value="Genomic_DNA"/>
</dbReference>
<gene>
    <name evidence="1" type="ORF">Adt_33313</name>
</gene>
<protein>
    <submittedName>
        <fullName evidence="1">Uncharacterized protein</fullName>
    </submittedName>
</protein>
<reference evidence="2" key="1">
    <citation type="submission" date="2024-07" db="EMBL/GenBank/DDBJ databases">
        <title>Two chromosome-level genome assemblies of Korean endemic species Abeliophyllum distichum and Forsythia ovata (Oleaceae).</title>
        <authorList>
            <person name="Jang H."/>
        </authorList>
    </citation>
    <scope>NUCLEOTIDE SEQUENCE [LARGE SCALE GENOMIC DNA]</scope>
</reference>
<comment type="caution">
    <text evidence="1">The sequence shown here is derived from an EMBL/GenBank/DDBJ whole genome shotgun (WGS) entry which is preliminary data.</text>
</comment>
<dbReference type="AlphaFoldDB" id="A0ABD1QVV3"/>
<name>A0ABD1QVV3_9LAMI</name>
<evidence type="ECO:0000313" key="2">
    <source>
        <dbReference type="Proteomes" id="UP001604336"/>
    </source>
</evidence>
<evidence type="ECO:0000313" key="1">
    <source>
        <dbReference type="EMBL" id="KAL2480347.1"/>
    </source>
</evidence>
<dbReference type="Proteomes" id="UP001604336">
    <property type="component" value="Unassembled WGS sequence"/>
</dbReference>
<organism evidence="1 2">
    <name type="scientific">Abeliophyllum distichum</name>
    <dbReference type="NCBI Taxonomy" id="126358"/>
    <lineage>
        <taxon>Eukaryota</taxon>
        <taxon>Viridiplantae</taxon>
        <taxon>Streptophyta</taxon>
        <taxon>Embryophyta</taxon>
        <taxon>Tracheophyta</taxon>
        <taxon>Spermatophyta</taxon>
        <taxon>Magnoliopsida</taxon>
        <taxon>eudicotyledons</taxon>
        <taxon>Gunneridae</taxon>
        <taxon>Pentapetalae</taxon>
        <taxon>asterids</taxon>
        <taxon>lamiids</taxon>
        <taxon>Lamiales</taxon>
        <taxon>Oleaceae</taxon>
        <taxon>Forsythieae</taxon>
        <taxon>Abeliophyllum</taxon>
    </lineage>
</organism>